<comment type="caution">
    <text evidence="4">The sequence shown here is derived from an EMBL/GenBank/DDBJ whole genome shotgun (WGS) entry which is preliminary data.</text>
</comment>
<dbReference type="InterPro" id="IPR036514">
    <property type="entry name" value="SGNH_hydro_sf"/>
</dbReference>
<dbReference type="Pfam" id="PF25397">
    <property type="entry name" value="DUF7887"/>
    <property type="match status" value="1"/>
</dbReference>
<name>A0AAD8ILJ4_9APIA</name>
<reference evidence="4" key="1">
    <citation type="submission" date="2023-02" db="EMBL/GenBank/DDBJ databases">
        <title>Genome of toxic invasive species Heracleum sosnowskyi carries increased number of genes despite the absence of recent whole-genome duplications.</title>
        <authorList>
            <person name="Schelkunov M."/>
            <person name="Shtratnikova V."/>
            <person name="Makarenko M."/>
            <person name="Klepikova A."/>
            <person name="Omelchenko D."/>
            <person name="Novikova G."/>
            <person name="Obukhova E."/>
            <person name="Bogdanov V."/>
            <person name="Penin A."/>
            <person name="Logacheva M."/>
        </authorList>
    </citation>
    <scope>NUCLEOTIDE SEQUENCE</scope>
    <source>
        <strain evidence="4">Hsosn_3</strain>
        <tissue evidence="4">Leaf</tissue>
    </source>
</reference>
<keyword evidence="5" id="KW-1185">Reference proteome</keyword>
<accession>A0AAD8ILJ4</accession>
<dbReference type="Pfam" id="PF00657">
    <property type="entry name" value="Lipase_GDSL"/>
    <property type="match status" value="1"/>
</dbReference>
<dbReference type="Gene3D" id="3.40.50.1110">
    <property type="entry name" value="SGNH hydrolase"/>
    <property type="match status" value="1"/>
</dbReference>
<evidence type="ECO:0000313" key="4">
    <source>
        <dbReference type="EMBL" id="KAK1386878.1"/>
    </source>
</evidence>
<dbReference type="Proteomes" id="UP001237642">
    <property type="component" value="Unassembled WGS sequence"/>
</dbReference>
<protein>
    <recommendedName>
        <fullName evidence="3">DUF7887 domain-containing protein</fullName>
    </recommendedName>
</protein>
<evidence type="ECO:0000256" key="1">
    <source>
        <dbReference type="ARBA" id="ARBA00008668"/>
    </source>
</evidence>
<comment type="similarity">
    <text evidence="1">Belongs to the 'GDSL' lipolytic enzyme family.</text>
</comment>
<dbReference type="PANTHER" id="PTHR22835:SF292">
    <property type="entry name" value="ESTERASE-LIKE ISOFORM X1"/>
    <property type="match status" value="1"/>
</dbReference>
<keyword evidence="2" id="KW-0325">Glycoprotein</keyword>
<proteinExistence type="inferred from homology"/>
<evidence type="ECO:0000313" key="5">
    <source>
        <dbReference type="Proteomes" id="UP001237642"/>
    </source>
</evidence>
<dbReference type="AlphaFoldDB" id="A0AAD8ILJ4"/>
<sequence length="332" mass="36999">MIPWMQDCVANKMLLTGKNFIIFTSISSHLCTNNDARKFARVITSAKKEESSGETTDKLAAFPVRVPKRLLAQSVVAILGLGFVDAGYSGDWSRIGAISKETEDLLKLGAFVIQFGKSVRKVHYQLQEIVQNNRALNIFSSFCFVEANFKDSMPKKEHFSKALYTIDIGQNDFGMGLFTNKSIKEVKASVPDTIVGLRTHIRSIYSLGARTFCIHNTGPIGYRAGCSIPHNAISKYYNYKLKEAIHQLRKELPSAAITLVDIYSVKYSIYKEAERLGFKEPLKACCGYGGKYNYGDNLTCSGIQTRTTNIYRGAFSDPRNTPPSMACHKFSS</sequence>
<gene>
    <name evidence="4" type="ORF">POM88_015056</name>
</gene>
<dbReference type="EMBL" id="JAUIZM010000004">
    <property type="protein sequence ID" value="KAK1386878.1"/>
    <property type="molecule type" value="Genomic_DNA"/>
</dbReference>
<evidence type="ECO:0000256" key="2">
    <source>
        <dbReference type="ARBA" id="ARBA00023180"/>
    </source>
</evidence>
<reference evidence="4" key="2">
    <citation type="submission" date="2023-05" db="EMBL/GenBank/DDBJ databases">
        <authorList>
            <person name="Schelkunov M.I."/>
        </authorList>
    </citation>
    <scope>NUCLEOTIDE SEQUENCE</scope>
    <source>
        <strain evidence="4">Hsosn_3</strain>
        <tissue evidence="4">Leaf</tissue>
    </source>
</reference>
<dbReference type="InterPro" id="IPR057209">
    <property type="entry name" value="DUF7887"/>
</dbReference>
<dbReference type="GO" id="GO:0016788">
    <property type="term" value="F:hydrolase activity, acting on ester bonds"/>
    <property type="evidence" value="ECO:0007669"/>
    <property type="project" value="InterPro"/>
</dbReference>
<evidence type="ECO:0000259" key="3">
    <source>
        <dbReference type="Pfam" id="PF25397"/>
    </source>
</evidence>
<feature type="domain" description="DUF7887" evidence="3">
    <location>
        <begin position="66"/>
        <end position="113"/>
    </location>
</feature>
<organism evidence="4 5">
    <name type="scientific">Heracleum sosnowskyi</name>
    <dbReference type="NCBI Taxonomy" id="360622"/>
    <lineage>
        <taxon>Eukaryota</taxon>
        <taxon>Viridiplantae</taxon>
        <taxon>Streptophyta</taxon>
        <taxon>Embryophyta</taxon>
        <taxon>Tracheophyta</taxon>
        <taxon>Spermatophyta</taxon>
        <taxon>Magnoliopsida</taxon>
        <taxon>eudicotyledons</taxon>
        <taxon>Gunneridae</taxon>
        <taxon>Pentapetalae</taxon>
        <taxon>asterids</taxon>
        <taxon>campanulids</taxon>
        <taxon>Apiales</taxon>
        <taxon>Apiaceae</taxon>
        <taxon>Apioideae</taxon>
        <taxon>apioid superclade</taxon>
        <taxon>Tordylieae</taxon>
        <taxon>Tordyliinae</taxon>
        <taxon>Heracleum</taxon>
    </lineage>
</organism>
<dbReference type="PANTHER" id="PTHR22835">
    <property type="entry name" value="ZINC FINGER FYVE DOMAIN CONTAINING PROTEIN"/>
    <property type="match status" value="1"/>
</dbReference>
<dbReference type="InterPro" id="IPR001087">
    <property type="entry name" value="GDSL"/>
</dbReference>